<protein>
    <submittedName>
        <fullName evidence="1">Uncharacterized protein</fullName>
    </submittedName>
</protein>
<gene>
    <name evidence="1" type="ORF">VNO77_04282</name>
</gene>
<accession>A0AAN9RD13</accession>
<evidence type="ECO:0000313" key="1">
    <source>
        <dbReference type="EMBL" id="KAK7362178.1"/>
    </source>
</evidence>
<keyword evidence="2" id="KW-1185">Reference proteome</keyword>
<name>A0AAN9RD13_CANGL</name>
<proteinExistence type="predicted"/>
<evidence type="ECO:0000313" key="2">
    <source>
        <dbReference type="Proteomes" id="UP001367508"/>
    </source>
</evidence>
<sequence>MVVASYSEGKFAGYAISSSQSICLVISQFYVSPFINDESDDYKNEDENLYWPPPFDSEEDEVNYGGKGKTVAKSPLLWKRPSSLPPMPSQNTMQVITLTTTMRFIPTPTMPSNDP</sequence>
<dbReference type="Proteomes" id="UP001367508">
    <property type="component" value="Unassembled WGS sequence"/>
</dbReference>
<organism evidence="1 2">
    <name type="scientific">Canavalia gladiata</name>
    <name type="common">Sword bean</name>
    <name type="synonym">Dolichos gladiatus</name>
    <dbReference type="NCBI Taxonomy" id="3824"/>
    <lineage>
        <taxon>Eukaryota</taxon>
        <taxon>Viridiplantae</taxon>
        <taxon>Streptophyta</taxon>
        <taxon>Embryophyta</taxon>
        <taxon>Tracheophyta</taxon>
        <taxon>Spermatophyta</taxon>
        <taxon>Magnoliopsida</taxon>
        <taxon>eudicotyledons</taxon>
        <taxon>Gunneridae</taxon>
        <taxon>Pentapetalae</taxon>
        <taxon>rosids</taxon>
        <taxon>fabids</taxon>
        <taxon>Fabales</taxon>
        <taxon>Fabaceae</taxon>
        <taxon>Papilionoideae</taxon>
        <taxon>50 kb inversion clade</taxon>
        <taxon>NPAAA clade</taxon>
        <taxon>indigoferoid/millettioid clade</taxon>
        <taxon>Phaseoleae</taxon>
        <taxon>Canavalia</taxon>
    </lineage>
</organism>
<dbReference type="AlphaFoldDB" id="A0AAN9RD13"/>
<reference evidence="1 2" key="1">
    <citation type="submission" date="2024-01" db="EMBL/GenBank/DDBJ databases">
        <title>The genomes of 5 underutilized Papilionoideae crops provide insights into root nodulation and disease resistanc.</title>
        <authorList>
            <person name="Jiang F."/>
        </authorList>
    </citation>
    <scope>NUCLEOTIDE SEQUENCE [LARGE SCALE GENOMIC DNA]</scope>
    <source>
        <strain evidence="1">LVBAO_FW01</strain>
        <tissue evidence="1">Leaves</tissue>
    </source>
</reference>
<dbReference type="EMBL" id="JAYMYQ010000001">
    <property type="protein sequence ID" value="KAK7362178.1"/>
    <property type="molecule type" value="Genomic_DNA"/>
</dbReference>
<comment type="caution">
    <text evidence="1">The sequence shown here is derived from an EMBL/GenBank/DDBJ whole genome shotgun (WGS) entry which is preliminary data.</text>
</comment>